<name>A0A0F9N725_9ZZZZ</name>
<evidence type="ECO:0000313" key="1">
    <source>
        <dbReference type="EMBL" id="KKM77212.1"/>
    </source>
</evidence>
<organism evidence="1">
    <name type="scientific">marine sediment metagenome</name>
    <dbReference type="NCBI Taxonomy" id="412755"/>
    <lineage>
        <taxon>unclassified sequences</taxon>
        <taxon>metagenomes</taxon>
        <taxon>ecological metagenomes</taxon>
    </lineage>
</organism>
<gene>
    <name evidence="1" type="ORF">LCGC14_1372280</name>
</gene>
<dbReference type="AlphaFoldDB" id="A0A0F9N725"/>
<proteinExistence type="predicted"/>
<sequence length="105" mass="12071">MLPKDKPIELARTADYVGRMIPDPQSRGVRFEIRRIGQRGGADASAEVLDETHASVEYVAAVHQSALFREYLQKQAEVTKAKTEQHQRELDRLYEVVEEFRGEEE</sequence>
<accession>A0A0F9N725</accession>
<protein>
    <submittedName>
        <fullName evidence="1">Uncharacterized protein</fullName>
    </submittedName>
</protein>
<comment type="caution">
    <text evidence="1">The sequence shown here is derived from an EMBL/GenBank/DDBJ whole genome shotgun (WGS) entry which is preliminary data.</text>
</comment>
<dbReference type="EMBL" id="LAZR01008677">
    <property type="protein sequence ID" value="KKM77212.1"/>
    <property type="molecule type" value="Genomic_DNA"/>
</dbReference>
<reference evidence="1" key="1">
    <citation type="journal article" date="2015" name="Nature">
        <title>Complex archaea that bridge the gap between prokaryotes and eukaryotes.</title>
        <authorList>
            <person name="Spang A."/>
            <person name="Saw J.H."/>
            <person name="Jorgensen S.L."/>
            <person name="Zaremba-Niedzwiedzka K."/>
            <person name="Martijn J."/>
            <person name="Lind A.E."/>
            <person name="van Eijk R."/>
            <person name="Schleper C."/>
            <person name="Guy L."/>
            <person name="Ettema T.J."/>
        </authorList>
    </citation>
    <scope>NUCLEOTIDE SEQUENCE</scope>
</reference>